<evidence type="ECO:0000256" key="3">
    <source>
        <dbReference type="ARBA" id="ARBA00022448"/>
    </source>
</evidence>
<sequence>MDAEAGAAGADQLPWRQRYRNLLLLAYQSFGVVYGDLSTSPLYVYKSAFSGRLSRYQDEQTVFGVLSLIFWTFTLVPLLKYVIIVLSADDNGEGGPFALYSLLCRHAKLSLLPNQQAADEELSTYYRDGFAAQHGSTPWLRRFLEKHKTIKTVLLLVVLCGASMVIGDGVLTPAISVLSSMSGLQVRATGLQDRSVVLLSCIVLVGLFSLQHRGTQKVAFMFAPIVIIWLFCIGGIGLYNIVHWNPRIYQALSPYYIVKFFQTTGTDGWIALGGILLSMTGYEAMFADLGHFTSASVRLAFITIIYPCLTLQYMGQAAFLSKNMFHMRTSFYDSIPGPVFWPVFVVATLAAVVGSQAVISATFSIVKQCHALGCFPRVKVVHTSRWIYGQIYIPEINWILMVLCVAVTVAFRDTTLIGNAYGIACMTVMLVTTFLMALIIIFVWQKNIIFALLFLFFFGSIETVYLSSSLMKVHQGGWVPLVLAFIFMSVMFIWHFGTRRKYQFDLQNKVSMRSILSLGPNLGIVRVPGIGLIYTELVTGVPAIFTHFVTNLPAFHEVLVFLCVKSVPVPYVPPDERYLVGRIGPRAYRMYRCIVRYGYKDVQRDDENFENMLVMSIAKFIMMEAEDVSSSASYDMANEGRMAVIRTTDDAGTPLGMRDLSGLAESISTTRSSKSESLRSLQSSYEQESPSVSRRRRVRFELPDEDNMDQQVKDELLALVEAKHAGVAYIMGHSYIKARRSSSFLKKFAIDVGYSFLRKNCRGPSVSLHIPHISLIEVGMIYYV</sequence>
<reference evidence="14" key="2">
    <citation type="submission" date="2017-06" db="EMBL/GenBank/DDBJ databases">
        <title>WGS assembly of Brachypodium distachyon.</title>
        <authorList>
            <consortium name="The International Brachypodium Initiative"/>
            <person name="Lucas S."/>
            <person name="Harmon-Smith M."/>
            <person name="Lail K."/>
            <person name="Tice H."/>
            <person name="Grimwood J."/>
            <person name="Bruce D."/>
            <person name="Barry K."/>
            <person name="Shu S."/>
            <person name="Lindquist E."/>
            <person name="Wang M."/>
            <person name="Pitluck S."/>
            <person name="Vogel J.P."/>
            <person name="Garvin D.F."/>
            <person name="Mockler T.C."/>
            <person name="Schmutz J."/>
            <person name="Rokhsar D."/>
            <person name="Bevan M.W."/>
        </authorList>
    </citation>
    <scope>NUCLEOTIDE SEQUENCE</scope>
    <source>
        <strain evidence="14">Bd21</strain>
    </source>
</reference>
<keyword evidence="4 10" id="KW-0633">Potassium transport</keyword>
<evidence type="ECO:0000256" key="2">
    <source>
        <dbReference type="ARBA" id="ARBA00008440"/>
    </source>
</evidence>
<feature type="compositionally biased region" description="Low complexity" evidence="11">
    <location>
        <begin position="678"/>
        <end position="692"/>
    </location>
</feature>
<feature type="transmembrane region" description="Helical" evidence="10">
    <location>
        <begin position="478"/>
        <end position="497"/>
    </location>
</feature>
<dbReference type="Gramene" id="KQK11413">
    <property type="protein sequence ID" value="KQK11413"/>
    <property type="gene ID" value="BRADI_2g60090v3"/>
</dbReference>
<evidence type="ECO:0000256" key="11">
    <source>
        <dbReference type="SAM" id="MobiDB-lite"/>
    </source>
</evidence>
<name>A0A0Q3GLS5_BRADI</name>
<evidence type="ECO:0000256" key="10">
    <source>
        <dbReference type="RuleBase" id="RU321113"/>
    </source>
</evidence>
<dbReference type="EMBL" id="CM000881">
    <property type="protein sequence ID" value="KQK11413.1"/>
    <property type="molecule type" value="Genomic_DNA"/>
</dbReference>
<dbReference type="Pfam" id="PF02705">
    <property type="entry name" value="K_trans"/>
    <property type="match status" value="1"/>
</dbReference>
<dbReference type="AlphaFoldDB" id="A0A0Q3GLS5"/>
<comment type="subcellular location">
    <subcellularLocation>
        <location evidence="1 10">Membrane</location>
        <topology evidence="1 10">Multi-pass membrane protein</topology>
    </subcellularLocation>
</comment>
<evidence type="ECO:0000259" key="13">
    <source>
        <dbReference type="Pfam" id="PF22776"/>
    </source>
</evidence>
<dbReference type="GO" id="GO:0016020">
    <property type="term" value="C:membrane"/>
    <property type="evidence" value="ECO:0000318"/>
    <property type="project" value="GO_Central"/>
</dbReference>
<protein>
    <recommendedName>
        <fullName evidence="10">Potassium transporter</fullName>
    </recommendedName>
</protein>
<dbReference type="GO" id="GO:0015079">
    <property type="term" value="F:potassium ion transmembrane transporter activity"/>
    <property type="evidence" value="ECO:0000318"/>
    <property type="project" value="GO_Central"/>
</dbReference>
<feature type="transmembrane region" description="Helical" evidence="10">
    <location>
        <begin position="387"/>
        <end position="411"/>
    </location>
</feature>
<evidence type="ECO:0000313" key="15">
    <source>
        <dbReference type="EnsemblPlants" id="KQK11413"/>
    </source>
</evidence>
<evidence type="ECO:0000313" key="16">
    <source>
        <dbReference type="Proteomes" id="UP000008810"/>
    </source>
</evidence>
<feature type="transmembrane region" description="Helical" evidence="10">
    <location>
        <begin position="268"/>
        <end position="287"/>
    </location>
</feature>
<keyword evidence="9 10" id="KW-0472">Membrane</keyword>
<comment type="similarity">
    <text evidence="2 10">Belongs to the HAK/KUP transporter (TC 2.A.72.3) family.</text>
</comment>
<dbReference type="OrthoDB" id="504708at2759"/>
<feature type="domain" description="K+ potassium transporter integral membrane" evidence="12">
    <location>
        <begin position="25"/>
        <end position="516"/>
    </location>
</feature>
<dbReference type="InterPro" id="IPR003855">
    <property type="entry name" value="K+_transporter"/>
</dbReference>
<feature type="transmembrane region" description="Helical" evidence="10">
    <location>
        <begin position="195"/>
        <end position="211"/>
    </location>
</feature>
<evidence type="ECO:0000256" key="6">
    <source>
        <dbReference type="ARBA" id="ARBA00022958"/>
    </source>
</evidence>
<organism evidence="14">
    <name type="scientific">Brachypodium distachyon</name>
    <name type="common">Purple false brome</name>
    <name type="synonym">Trachynia distachya</name>
    <dbReference type="NCBI Taxonomy" id="15368"/>
    <lineage>
        <taxon>Eukaryota</taxon>
        <taxon>Viridiplantae</taxon>
        <taxon>Streptophyta</taxon>
        <taxon>Embryophyta</taxon>
        <taxon>Tracheophyta</taxon>
        <taxon>Spermatophyta</taxon>
        <taxon>Magnoliopsida</taxon>
        <taxon>Liliopsida</taxon>
        <taxon>Poales</taxon>
        <taxon>Poaceae</taxon>
        <taxon>BOP clade</taxon>
        <taxon>Pooideae</taxon>
        <taxon>Stipodae</taxon>
        <taxon>Brachypodieae</taxon>
        <taxon>Brachypodium</taxon>
    </lineage>
</organism>
<keyword evidence="16" id="KW-1185">Reference proteome</keyword>
<feature type="transmembrane region" description="Helical" evidence="10">
    <location>
        <begin position="63"/>
        <end position="83"/>
    </location>
</feature>
<dbReference type="InterPro" id="IPR053951">
    <property type="entry name" value="K_trans_N"/>
</dbReference>
<evidence type="ECO:0000259" key="12">
    <source>
        <dbReference type="Pfam" id="PF02705"/>
    </source>
</evidence>
<feature type="transmembrane region" description="Helical" evidence="10">
    <location>
        <begin position="339"/>
        <end position="366"/>
    </location>
</feature>
<dbReference type="NCBIfam" id="TIGR00794">
    <property type="entry name" value="kup"/>
    <property type="match status" value="1"/>
</dbReference>
<feature type="domain" description="K+ potassium transporter C-terminal" evidence="13">
    <location>
        <begin position="528"/>
        <end position="782"/>
    </location>
</feature>
<evidence type="ECO:0000256" key="7">
    <source>
        <dbReference type="ARBA" id="ARBA00022989"/>
    </source>
</evidence>
<evidence type="ECO:0000256" key="8">
    <source>
        <dbReference type="ARBA" id="ARBA00023065"/>
    </source>
</evidence>
<feature type="transmembrane region" description="Helical" evidence="10">
    <location>
        <begin position="22"/>
        <end position="43"/>
    </location>
</feature>
<evidence type="ECO:0000256" key="9">
    <source>
        <dbReference type="ARBA" id="ARBA00023136"/>
    </source>
</evidence>
<keyword evidence="5 10" id="KW-0812">Transmembrane</keyword>
<feature type="transmembrane region" description="Helical" evidence="10">
    <location>
        <begin position="152"/>
        <end position="175"/>
    </location>
</feature>
<feature type="transmembrane region" description="Helical" evidence="10">
    <location>
        <begin position="417"/>
        <end position="441"/>
    </location>
</feature>
<gene>
    <name evidence="15" type="primary">LOC100845472</name>
    <name evidence="14" type="ORF">BRADI_2g60090v3</name>
</gene>
<dbReference type="PANTHER" id="PTHR30540:SF83">
    <property type="entry name" value="K+ POTASSIUM TRANSPORTER"/>
    <property type="match status" value="1"/>
</dbReference>
<dbReference type="PANTHER" id="PTHR30540">
    <property type="entry name" value="OSMOTIC STRESS POTASSIUM TRANSPORTER"/>
    <property type="match status" value="1"/>
</dbReference>
<proteinExistence type="inferred from homology"/>
<evidence type="ECO:0000256" key="4">
    <source>
        <dbReference type="ARBA" id="ARBA00022538"/>
    </source>
</evidence>
<dbReference type="Pfam" id="PF22776">
    <property type="entry name" value="K_trans_C"/>
    <property type="match status" value="1"/>
</dbReference>
<keyword evidence="3" id="KW-0813">Transport</keyword>
<feature type="transmembrane region" description="Helical" evidence="10">
    <location>
        <begin position="448"/>
        <end position="466"/>
    </location>
</feature>
<dbReference type="Proteomes" id="UP000008810">
    <property type="component" value="Chromosome 2"/>
</dbReference>
<dbReference type="ExpressionAtlas" id="A0A0Q3GLS5">
    <property type="expression patterns" value="baseline"/>
</dbReference>
<keyword evidence="7 10" id="KW-1133">Transmembrane helix</keyword>
<keyword evidence="8 10" id="KW-0406">Ion transport</keyword>
<dbReference type="EnsemblPlants" id="KQK11413">
    <property type="protein sequence ID" value="KQK11413"/>
    <property type="gene ID" value="BRADI_2g60090v3"/>
</dbReference>
<keyword evidence="6 10" id="KW-0630">Potassium</keyword>
<accession>A0A0Q3GLS5</accession>
<evidence type="ECO:0000256" key="1">
    <source>
        <dbReference type="ARBA" id="ARBA00004141"/>
    </source>
</evidence>
<reference evidence="15" key="3">
    <citation type="submission" date="2018-08" db="UniProtKB">
        <authorList>
            <consortium name="EnsemblPlants"/>
        </authorList>
    </citation>
    <scope>IDENTIFICATION</scope>
    <source>
        <strain evidence="15">cv. Bd21</strain>
    </source>
</reference>
<dbReference type="STRING" id="15368.A0A0Q3GLS5"/>
<reference evidence="14 15" key="1">
    <citation type="journal article" date="2010" name="Nature">
        <title>Genome sequencing and analysis of the model grass Brachypodium distachyon.</title>
        <authorList>
            <consortium name="International Brachypodium Initiative"/>
        </authorList>
    </citation>
    <scope>NUCLEOTIDE SEQUENCE [LARGE SCALE GENOMIC DNA]</scope>
    <source>
        <strain evidence="14">Bd21</strain>
        <strain evidence="15">cv. Bd21</strain>
    </source>
</reference>
<dbReference type="GO" id="GO:0006813">
    <property type="term" value="P:potassium ion transport"/>
    <property type="evidence" value="ECO:0000318"/>
    <property type="project" value="GO_Central"/>
</dbReference>
<evidence type="ECO:0000256" key="5">
    <source>
        <dbReference type="ARBA" id="ARBA00022692"/>
    </source>
</evidence>
<dbReference type="InterPro" id="IPR053952">
    <property type="entry name" value="K_trans_C"/>
</dbReference>
<feature type="transmembrane region" description="Helical" evidence="10">
    <location>
        <begin position="299"/>
        <end position="319"/>
    </location>
</feature>
<comment type="function">
    <text evidence="10">Potassium transporter.</text>
</comment>
<feature type="transmembrane region" description="Helical" evidence="10">
    <location>
        <begin position="218"/>
        <end position="242"/>
    </location>
</feature>
<feature type="region of interest" description="Disordered" evidence="11">
    <location>
        <begin position="666"/>
        <end position="694"/>
    </location>
</feature>
<evidence type="ECO:0000313" key="14">
    <source>
        <dbReference type="EMBL" id="KQK11413.1"/>
    </source>
</evidence>